<dbReference type="Proteomes" id="UP001054889">
    <property type="component" value="Unassembled WGS sequence"/>
</dbReference>
<feature type="compositionally biased region" description="Pro residues" evidence="1">
    <location>
        <begin position="126"/>
        <end position="136"/>
    </location>
</feature>
<evidence type="ECO:0000256" key="1">
    <source>
        <dbReference type="SAM" id="MobiDB-lite"/>
    </source>
</evidence>
<reference evidence="2" key="2">
    <citation type="submission" date="2021-12" db="EMBL/GenBank/DDBJ databases">
        <title>Resequencing data analysis of finger millet.</title>
        <authorList>
            <person name="Hatakeyama M."/>
            <person name="Aluri S."/>
            <person name="Balachadran M.T."/>
            <person name="Sivarajan S.R."/>
            <person name="Poveda L."/>
            <person name="Shimizu-Inatsugi R."/>
            <person name="Schlapbach R."/>
            <person name="Sreeman S.M."/>
            <person name="Shimizu K.K."/>
        </authorList>
    </citation>
    <scope>NUCLEOTIDE SEQUENCE</scope>
</reference>
<dbReference type="AlphaFoldDB" id="A0AAV5CJT9"/>
<name>A0AAV5CJT9_ELECO</name>
<feature type="compositionally biased region" description="Basic and acidic residues" evidence="1">
    <location>
        <begin position="45"/>
        <end position="79"/>
    </location>
</feature>
<proteinExistence type="predicted"/>
<reference evidence="2" key="1">
    <citation type="journal article" date="2018" name="DNA Res.">
        <title>Multiple hybrid de novo genome assembly of finger millet, an orphan allotetraploid crop.</title>
        <authorList>
            <person name="Hatakeyama M."/>
            <person name="Aluri S."/>
            <person name="Balachadran M.T."/>
            <person name="Sivarajan S.R."/>
            <person name="Patrignani A."/>
            <person name="Gruter S."/>
            <person name="Poveda L."/>
            <person name="Shimizu-Inatsugi R."/>
            <person name="Baeten J."/>
            <person name="Francoijs K.J."/>
            <person name="Nataraja K.N."/>
            <person name="Reddy Y.A.N."/>
            <person name="Phadnis S."/>
            <person name="Ravikumar R.L."/>
            <person name="Schlapbach R."/>
            <person name="Sreeman S.M."/>
            <person name="Shimizu K.K."/>
        </authorList>
    </citation>
    <scope>NUCLEOTIDE SEQUENCE</scope>
</reference>
<feature type="compositionally biased region" description="Pro residues" evidence="1">
    <location>
        <begin position="195"/>
        <end position="206"/>
    </location>
</feature>
<dbReference type="PANTHER" id="PTHR33165:SF86">
    <property type="entry name" value="EXPRESSED PROTEIN"/>
    <property type="match status" value="1"/>
</dbReference>
<accession>A0AAV5CJT9</accession>
<comment type="caution">
    <text evidence="2">The sequence shown here is derived from an EMBL/GenBank/DDBJ whole genome shotgun (WGS) entry which is preliminary data.</text>
</comment>
<organism evidence="2 3">
    <name type="scientific">Eleusine coracana subsp. coracana</name>
    <dbReference type="NCBI Taxonomy" id="191504"/>
    <lineage>
        <taxon>Eukaryota</taxon>
        <taxon>Viridiplantae</taxon>
        <taxon>Streptophyta</taxon>
        <taxon>Embryophyta</taxon>
        <taxon>Tracheophyta</taxon>
        <taxon>Spermatophyta</taxon>
        <taxon>Magnoliopsida</taxon>
        <taxon>Liliopsida</taxon>
        <taxon>Poales</taxon>
        <taxon>Poaceae</taxon>
        <taxon>PACMAD clade</taxon>
        <taxon>Chloridoideae</taxon>
        <taxon>Cynodonteae</taxon>
        <taxon>Eleusininae</taxon>
        <taxon>Eleusine</taxon>
    </lineage>
</organism>
<feature type="region of interest" description="Disordered" evidence="1">
    <location>
        <begin position="503"/>
        <end position="534"/>
    </location>
</feature>
<evidence type="ECO:0000313" key="2">
    <source>
        <dbReference type="EMBL" id="GJM98308.1"/>
    </source>
</evidence>
<evidence type="ECO:0000313" key="3">
    <source>
        <dbReference type="Proteomes" id="UP001054889"/>
    </source>
</evidence>
<feature type="compositionally biased region" description="Basic and acidic residues" evidence="1">
    <location>
        <begin position="102"/>
        <end position="112"/>
    </location>
</feature>
<feature type="compositionally biased region" description="Basic residues" evidence="1">
    <location>
        <begin position="524"/>
        <end position="534"/>
    </location>
</feature>
<gene>
    <name evidence="2" type="primary">ga15304</name>
    <name evidence="2" type="ORF">PR202_ga15304</name>
</gene>
<keyword evidence="3" id="KW-1185">Reference proteome</keyword>
<protein>
    <submittedName>
        <fullName evidence="2">Uncharacterized protein</fullName>
    </submittedName>
</protein>
<dbReference type="EMBL" id="BQKI01000007">
    <property type="protein sequence ID" value="GJM98308.1"/>
    <property type="molecule type" value="Genomic_DNA"/>
</dbReference>
<feature type="region of interest" description="Disordered" evidence="1">
    <location>
        <begin position="33"/>
        <end position="146"/>
    </location>
</feature>
<feature type="compositionally biased region" description="Low complexity" evidence="1">
    <location>
        <begin position="116"/>
        <end position="125"/>
    </location>
</feature>
<sequence>MYLEKQRIHMAEGTIKIGSGGLAAVSTKGAVARAGDAKSGGGRHHCPDALRHGREGKEVEYGVRGRGKQDGYGEEHMTTDEIEEEHTKQAGGSGKMAMGRGGKQDDQRDRGRTRGAGRSSTSSKFSPPPPVAPCAPPASRHRAAGHRSPLAFAHLSPLLLPPSVSVRRRTRHLLLPSPRHATSSPAAGHHSPSRLRPPLPAPPPPPPCPVHRHPCHLLPPPPPLPGVSSSPTPCRIVPYARERVLASTWKHYFSAEGEYDRHGKIFDNKVERVLGSYGISTDARRDTRTEQRSWLTVYGLSSCLRGGVLPVRLSGKLLWISGVRRARRRRIMLFEAFAMTHKGKATAPDVQYDPKAPPTAYINSSVHTHLTKYTSMGRNIHVPEWDPTVHNLDGEVVMRNQSAGSTAWSQWPERNQDEDLSSAVPAKMALVWSLATLAALCSSAPLVLPPVLLAGFKRPPSRPYDHTNGPIGALRVRAASKAMADPDWASLLASTHGPIGGHRSPEVNPDLRVLGVAPGGPDRPHRRPRPGRRRHRPLLDFRAVCRSWRSATADPKASPCDPRFLPRHWALLDEVHRSDARLFVNVATGRFVRKDLPLLRRYLFVAGGLIVVAEKSAPHAARVLNPFTGSLISFKAPVPPELQVVAHVICSSSPLLVLLACDKPRAIYGVDAEDESFHVQKDELYTHPLVWMALAGVIYAASRERSFGSLLVPCDQQHPGSSVQSAV</sequence>
<feature type="region of interest" description="Disordered" evidence="1">
    <location>
        <begin position="175"/>
        <end position="206"/>
    </location>
</feature>
<dbReference type="PANTHER" id="PTHR33165">
    <property type="entry name" value="F-BOX DOMAIN CONTAINING PROTEIN-LIKE-RELATED"/>
    <property type="match status" value="1"/>
</dbReference>